<sequence>MRASAVSASPALQAPQSSSLGEFSRLSGDRPIQTHVATYCDPNGGTDACWNVLQNSDFMVALREDT</sequence>
<organism evidence="2 3">
    <name type="scientific">Mycena sanguinolenta</name>
    <dbReference type="NCBI Taxonomy" id="230812"/>
    <lineage>
        <taxon>Eukaryota</taxon>
        <taxon>Fungi</taxon>
        <taxon>Dikarya</taxon>
        <taxon>Basidiomycota</taxon>
        <taxon>Agaricomycotina</taxon>
        <taxon>Agaricomycetes</taxon>
        <taxon>Agaricomycetidae</taxon>
        <taxon>Agaricales</taxon>
        <taxon>Marasmiineae</taxon>
        <taxon>Mycenaceae</taxon>
        <taxon>Mycena</taxon>
    </lineage>
</organism>
<dbReference type="OrthoDB" id="623670at2759"/>
<feature type="compositionally biased region" description="Low complexity" evidence="1">
    <location>
        <begin position="1"/>
        <end position="20"/>
    </location>
</feature>
<comment type="caution">
    <text evidence="2">The sequence shown here is derived from an EMBL/GenBank/DDBJ whole genome shotgun (WGS) entry which is preliminary data.</text>
</comment>
<feature type="region of interest" description="Disordered" evidence="1">
    <location>
        <begin position="1"/>
        <end position="26"/>
    </location>
</feature>
<keyword evidence="3" id="KW-1185">Reference proteome</keyword>
<evidence type="ECO:0000256" key="1">
    <source>
        <dbReference type="SAM" id="MobiDB-lite"/>
    </source>
</evidence>
<dbReference type="Proteomes" id="UP000623467">
    <property type="component" value="Unassembled WGS sequence"/>
</dbReference>
<evidence type="ECO:0000313" key="2">
    <source>
        <dbReference type="EMBL" id="KAF7364081.1"/>
    </source>
</evidence>
<protein>
    <submittedName>
        <fullName evidence="2">Uncharacterized protein</fullName>
    </submittedName>
</protein>
<name>A0A8H6YSL6_9AGAR</name>
<proteinExistence type="predicted"/>
<accession>A0A8H6YSL6</accession>
<dbReference type="EMBL" id="JACAZH010000007">
    <property type="protein sequence ID" value="KAF7364081.1"/>
    <property type="molecule type" value="Genomic_DNA"/>
</dbReference>
<gene>
    <name evidence="2" type="ORF">MSAN_01066900</name>
</gene>
<reference evidence="2" key="1">
    <citation type="submission" date="2020-05" db="EMBL/GenBank/DDBJ databases">
        <title>Mycena genomes resolve the evolution of fungal bioluminescence.</title>
        <authorList>
            <person name="Tsai I.J."/>
        </authorList>
    </citation>
    <scope>NUCLEOTIDE SEQUENCE</scope>
    <source>
        <strain evidence="2">160909Yilan</strain>
    </source>
</reference>
<evidence type="ECO:0000313" key="3">
    <source>
        <dbReference type="Proteomes" id="UP000623467"/>
    </source>
</evidence>
<dbReference type="AlphaFoldDB" id="A0A8H6YSL6"/>